<keyword evidence="15" id="KW-0456">Lyase</keyword>
<comment type="catalytic activity">
    <reaction evidence="19">
        <text>(6S)-NADHX + ADP = AMP + phosphate + NADH + H(+)</text>
        <dbReference type="Rhea" id="RHEA:32223"/>
        <dbReference type="ChEBI" id="CHEBI:15378"/>
        <dbReference type="ChEBI" id="CHEBI:43474"/>
        <dbReference type="ChEBI" id="CHEBI:57945"/>
        <dbReference type="ChEBI" id="CHEBI:64074"/>
        <dbReference type="ChEBI" id="CHEBI:456215"/>
        <dbReference type="ChEBI" id="CHEBI:456216"/>
        <dbReference type="EC" id="4.2.1.136"/>
    </reaction>
</comment>
<keyword evidence="14" id="KW-0413">Isomerase</keyword>
<evidence type="ECO:0000256" key="8">
    <source>
        <dbReference type="ARBA" id="ARBA00022723"/>
    </source>
</evidence>
<dbReference type="PANTHER" id="PTHR12592:SF0">
    <property type="entry name" value="ATP-DEPENDENT (S)-NAD(P)H-HYDRATE DEHYDRATASE"/>
    <property type="match status" value="1"/>
</dbReference>
<evidence type="ECO:0000256" key="4">
    <source>
        <dbReference type="ARBA" id="ARBA00006001"/>
    </source>
</evidence>
<evidence type="ECO:0000256" key="19">
    <source>
        <dbReference type="ARBA" id="ARBA00048238"/>
    </source>
</evidence>
<dbReference type="InterPro" id="IPR029056">
    <property type="entry name" value="Ribokinase-like"/>
</dbReference>
<dbReference type="GO" id="GO:0110051">
    <property type="term" value="P:metabolite repair"/>
    <property type="evidence" value="ECO:0007669"/>
    <property type="project" value="TreeGrafter"/>
</dbReference>
<comment type="catalytic activity">
    <reaction evidence="20">
        <text>(6S)-NADPHX + ADP = AMP + phosphate + NADPH + H(+)</text>
        <dbReference type="Rhea" id="RHEA:32235"/>
        <dbReference type="ChEBI" id="CHEBI:15378"/>
        <dbReference type="ChEBI" id="CHEBI:43474"/>
        <dbReference type="ChEBI" id="CHEBI:57783"/>
        <dbReference type="ChEBI" id="CHEBI:64076"/>
        <dbReference type="ChEBI" id="CHEBI:456215"/>
        <dbReference type="ChEBI" id="CHEBI:456216"/>
        <dbReference type="EC" id="4.2.1.136"/>
    </reaction>
</comment>
<dbReference type="HAMAP" id="MF_01966">
    <property type="entry name" value="NADHX_epimerase"/>
    <property type="match status" value="1"/>
</dbReference>
<evidence type="ECO:0000256" key="17">
    <source>
        <dbReference type="ARBA" id="ARBA00025153"/>
    </source>
</evidence>
<dbReference type="PANTHER" id="PTHR12592">
    <property type="entry name" value="ATP-DEPENDENT (S)-NAD(P)H-HYDRATE DEHYDRATASE FAMILY MEMBER"/>
    <property type="match status" value="1"/>
</dbReference>
<sequence length="516" mass="55165">MKKVATAKEMKQIDTLATNSYGIEGLKLMENAGTGIVKALQRRFYDFSSKQVLIFCGKGNNGGDGLVVARLLFNMKIPVTIFLLERRVNLKGDAAINAELAFNLGIDIIELGEANLHFLEHHLENCDIVIDALFGTGLTRPVSGTYKQTIDKINQSKKHVTAIDIPSGLDSDTGMLMGDCIHADLTLVLALFKQSHLLFPAAELMGELELIDIEIPPELVDSEGLEVQVTEESDLRAWFPQRSADSHKGDYGHVLVIAGSKGKGGAAGLTSLAALRMGCGLVTLALPESCQKAFELHPLEVMTVPAPETDVGTFALSAKNVLFNHSRGMSAVAIGPGLSTEPETVQLLRELLPIIDCPLIIDADAVNALAQSPDTISQLKTDTILTPHPKEMSRVMGVETSKILEKRIEFARKFAHDHSVIIVLKGAATVISQPNGITTINTTGNPGMATAGSGDILTGIIASLVAQGFSTPKAAIAGTYLHGLSGDIFAQKESQASLIAGDLLRTLPETMKRILH</sequence>
<dbReference type="PROSITE" id="PS51383">
    <property type="entry name" value="YJEF_C_3"/>
    <property type="match status" value="1"/>
</dbReference>
<reference evidence="23" key="1">
    <citation type="submission" date="2018-05" db="EMBL/GenBank/DDBJ databases">
        <authorList>
            <person name="Lanie J.A."/>
            <person name="Ng W.-L."/>
            <person name="Kazmierczak K.M."/>
            <person name="Andrzejewski T.M."/>
            <person name="Davidsen T.M."/>
            <person name="Wayne K.J."/>
            <person name="Tettelin H."/>
            <person name="Glass J.I."/>
            <person name="Rusch D."/>
            <person name="Podicherti R."/>
            <person name="Tsui H.-C.T."/>
            <person name="Winkler M.E."/>
        </authorList>
    </citation>
    <scope>NUCLEOTIDE SEQUENCE</scope>
</reference>
<dbReference type="GO" id="GO:0052855">
    <property type="term" value="F:ADP-dependent NAD(P)H-hydrate dehydratase activity"/>
    <property type="evidence" value="ECO:0007669"/>
    <property type="project" value="UniProtKB-EC"/>
</dbReference>
<comment type="catalytic activity">
    <reaction evidence="2">
        <text>(6R)-NADPHX = (6S)-NADPHX</text>
        <dbReference type="Rhea" id="RHEA:32227"/>
        <dbReference type="ChEBI" id="CHEBI:64076"/>
        <dbReference type="ChEBI" id="CHEBI:64077"/>
        <dbReference type="EC" id="5.1.99.6"/>
    </reaction>
</comment>
<dbReference type="EMBL" id="UINC01014703">
    <property type="protein sequence ID" value="SVA62528.1"/>
    <property type="molecule type" value="Genomic_DNA"/>
</dbReference>
<dbReference type="PROSITE" id="PS51385">
    <property type="entry name" value="YJEF_N"/>
    <property type="match status" value="1"/>
</dbReference>
<evidence type="ECO:0000256" key="3">
    <source>
        <dbReference type="ARBA" id="ARBA00001958"/>
    </source>
</evidence>
<dbReference type="NCBIfam" id="TIGR00197">
    <property type="entry name" value="yjeF_nterm"/>
    <property type="match status" value="1"/>
</dbReference>
<feature type="domain" description="YjeF C-terminal" evidence="21">
    <location>
        <begin position="231"/>
        <end position="514"/>
    </location>
</feature>
<dbReference type="EC" id="4.2.1.136" evidence="7"/>
<evidence type="ECO:0000256" key="9">
    <source>
        <dbReference type="ARBA" id="ARBA00022741"/>
    </source>
</evidence>
<comment type="catalytic activity">
    <reaction evidence="1">
        <text>(6R)-NADHX = (6S)-NADHX</text>
        <dbReference type="Rhea" id="RHEA:32215"/>
        <dbReference type="ChEBI" id="CHEBI:64074"/>
        <dbReference type="ChEBI" id="CHEBI:64075"/>
        <dbReference type="EC" id="5.1.99.6"/>
    </reaction>
</comment>
<dbReference type="Pfam" id="PF01256">
    <property type="entry name" value="Carb_kinase"/>
    <property type="match status" value="1"/>
</dbReference>
<name>A0A381XCR9_9ZZZZ</name>
<dbReference type="GO" id="GO:0052856">
    <property type="term" value="F:NAD(P)HX epimerase activity"/>
    <property type="evidence" value="ECO:0007669"/>
    <property type="project" value="UniProtKB-EC"/>
</dbReference>
<evidence type="ECO:0000256" key="14">
    <source>
        <dbReference type="ARBA" id="ARBA00023235"/>
    </source>
</evidence>
<dbReference type="InterPro" id="IPR004443">
    <property type="entry name" value="YjeF_N_dom"/>
</dbReference>
<proteinExistence type="inferred from homology"/>
<dbReference type="Pfam" id="PF03853">
    <property type="entry name" value="YjeF_N"/>
    <property type="match status" value="1"/>
</dbReference>
<evidence type="ECO:0000256" key="1">
    <source>
        <dbReference type="ARBA" id="ARBA00000013"/>
    </source>
</evidence>
<dbReference type="PIRSF" id="PIRSF017184">
    <property type="entry name" value="Nnr"/>
    <property type="match status" value="1"/>
</dbReference>
<evidence type="ECO:0000256" key="7">
    <source>
        <dbReference type="ARBA" id="ARBA00013129"/>
    </source>
</evidence>
<dbReference type="EC" id="5.1.99.6" evidence="6"/>
<evidence type="ECO:0000256" key="6">
    <source>
        <dbReference type="ARBA" id="ARBA00012228"/>
    </source>
</evidence>
<evidence type="ECO:0000256" key="12">
    <source>
        <dbReference type="ARBA" id="ARBA00022958"/>
    </source>
</evidence>
<organism evidence="23">
    <name type="scientific">marine metagenome</name>
    <dbReference type="NCBI Taxonomy" id="408172"/>
    <lineage>
        <taxon>unclassified sequences</taxon>
        <taxon>metagenomes</taxon>
        <taxon>ecological metagenomes</taxon>
    </lineage>
</organism>
<dbReference type="Gene3D" id="3.40.50.10260">
    <property type="entry name" value="YjeF N-terminal domain"/>
    <property type="match status" value="1"/>
</dbReference>
<evidence type="ECO:0000256" key="11">
    <source>
        <dbReference type="ARBA" id="ARBA00022857"/>
    </source>
</evidence>
<comment type="function">
    <text evidence="17">Bifunctional enzyme that catalyzes the epimerization of the S- and R-forms of NAD(P)HX and the dehydration of the S-form of NAD(P)HX at the expense of ADP, which is converted to AMP. This allows the repair of both epimers of NAD(P)HX, a damaged form of NAD(P)H that is a result of enzymatic or heat-dependent hydration.</text>
</comment>
<keyword evidence="8" id="KW-0479">Metal-binding</keyword>
<evidence type="ECO:0000259" key="21">
    <source>
        <dbReference type="PROSITE" id="PS51383"/>
    </source>
</evidence>
<dbReference type="CDD" id="cd01171">
    <property type="entry name" value="YXKO-related"/>
    <property type="match status" value="1"/>
</dbReference>
<comment type="similarity">
    <text evidence="4">In the N-terminal section; belongs to the NnrE/AIBP family.</text>
</comment>
<keyword evidence="16" id="KW-0511">Multifunctional enzyme</keyword>
<dbReference type="HAMAP" id="MF_01965">
    <property type="entry name" value="NADHX_dehydratase"/>
    <property type="match status" value="1"/>
</dbReference>
<dbReference type="InterPro" id="IPR000631">
    <property type="entry name" value="CARKD"/>
</dbReference>
<dbReference type="NCBIfam" id="TIGR00196">
    <property type="entry name" value="yjeF_cterm"/>
    <property type="match status" value="1"/>
</dbReference>
<accession>A0A381XCR9</accession>
<evidence type="ECO:0000256" key="13">
    <source>
        <dbReference type="ARBA" id="ARBA00023027"/>
    </source>
</evidence>
<dbReference type="Gene3D" id="3.40.1190.20">
    <property type="match status" value="1"/>
</dbReference>
<dbReference type="GO" id="GO:0005524">
    <property type="term" value="F:ATP binding"/>
    <property type="evidence" value="ECO:0007669"/>
    <property type="project" value="UniProtKB-KW"/>
</dbReference>
<keyword evidence="9" id="KW-0547">Nucleotide-binding</keyword>
<evidence type="ECO:0000259" key="22">
    <source>
        <dbReference type="PROSITE" id="PS51385"/>
    </source>
</evidence>
<evidence type="ECO:0000313" key="23">
    <source>
        <dbReference type="EMBL" id="SVA62528.1"/>
    </source>
</evidence>
<dbReference type="AlphaFoldDB" id="A0A381XCR9"/>
<evidence type="ECO:0000256" key="15">
    <source>
        <dbReference type="ARBA" id="ARBA00023239"/>
    </source>
</evidence>
<keyword evidence="13" id="KW-0520">NAD</keyword>
<comment type="similarity">
    <text evidence="5">In the C-terminal section; belongs to the NnrD/CARKD family.</text>
</comment>
<feature type="domain" description="YjeF N-terminal" evidence="22">
    <location>
        <begin position="10"/>
        <end position="221"/>
    </location>
</feature>
<evidence type="ECO:0000256" key="20">
    <source>
        <dbReference type="ARBA" id="ARBA00049209"/>
    </source>
</evidence>
<protein>
    <recommendedName>
        <fullName evidence="18">Nicotinamide nucleotide repair protein</fullName>
        <ecNumber evidence="7">4.2.1.136</ecNumber>
        <ecNumber evidence="6">5.1.99.6</ecNumber>
    </recommendedName>
</protein>
<gene>
    <name evidence="23" type="ORF">METZ01_LOCUS115382</name>
</gene>
<evidence type="ECO:0000256" key="2">
    <source>
        <dbReference type="ARBA" id="ARBA00000909"/>
    </source>
</evidence>
<dbReference type="InterPro" id="IPR030677">
    <property type="entry name" value="Nnr"/>
</dbReference>
<comment type="cofactor">
    <cofactor evidence="3">
        <name>K(+)</name>
        <dbReference type="ChEBI" id="CHEBI:29103"/>
    </cofactor>
</comment>
<dbReference type="SUPFAM" id="SSF53613">
    <property type="entry name" value="Ribokinase-like"/>
    <property type="match status" value="1"/>
</dbReference>
<keyword evidence="12" id="KW-0630">Potassium</keyword>
<evidence type="ECO:0000256" key="18">
    <source>
        <dbReference type="ARBA" id="ARBA00032624"/>
    </source>
</evidence>
<evidence type="ECO:0000256" key="10">
    <source>
        <dbReference type="ARBA" id="ARBA00022840"/>
    </source>
</evidence>
<dbReference type="SUPFAM" id="SSF64153">
    <property type="entry name" value="YjeF N-terminal domain-like"/>
    <property type="match status" value="1"/>
</dbReference>
<dbReference type="GO" id="GO:0046872">
    <property type="term" value="F:metal ion binding"/>
    <property type="evidence" value="ECO:0007669"/>
    <property type="project" value="UniProtKB-KW"/>
</dbReference>
<keyword evidence="11" id="KW-0521">NADP</keyword>
<keyword evidence="10" id="KW-0067">ATP-binding</keyword>
<dbReference type="InterPro" id="IPR036652">
    <property type="entry name" value="YjeF_N_dom_sf"/>
</dbReference>
<evidence type="ECO:0000256" key="16">
    <source>
        <dbReference type="ARBA" id="ARBA00023268"/>
    </source>
</evidence>
<evidence type="ECO:0000256" key="5">
    <source>
        <dbReference type="ARBA" id="ARBA00009524"/>
    </source>
</evidence>